<dbReference type="OMA" id="CMSIFAD"/>
<reference evidence="2 3" key="2">
    <citation type="journal article" date="2018" name="Plant J.">
        <title>The Physcomitrella patens chromosome-scale assembly reveals moss genome structure and evolution.</title>
        <authorList>
            <person name="Lang D."/>
            <person name="Ullrich K.K."/>
            <person name="Murat F."/>
            <person name="Fuchs J."/>
            <person name="Jenkins J."/>
            <person name="Haas F.B."/>
            <person name="Piednoel M."/>
            <person name="Gundlach H."/>
            <person name="Van Bel M."/>
            <person name="Meyberg R."/>
            <person name="Vives C."/>
            <person name="Morata J."/>
            <person name="Symeonidi A."/>
            <person name="Hiss M."/>
            <person name="Muchero W."/>
            <person name="Kamisugi Y."/>
            <person name="Saleh O."/>
            <person name="Blanc G."/>
            <person name="Decker E.L."/>
            <person name="van Gessel N."/>
            <person name="Grimwood J."/>
            <person name="Hayes R.D."/>
            <person name="Graham S.W."/>
            <person name="Gunter L.E."/>
            <person name="McDaniel S.F."/>
            <person name="Hoernstein S.N.W."/>
            <person name="Larsson A."/>
            <person name="Li F.W."/>
            <person name="Perroud P.F."/>
            <person name="Phillips J."/>
            <person name="Ranjan P."/>
            <person name="Rokshar D.S."/>
            <person name="Rothfels C.J."/>
            <person name="Schneider L."/>
            <person name="Shu S."/>
            <person name="Stevenson D.W."/>
            <person name="Thummler F."/>
            <person name="Tillich M."/>
            <person name="Villarreal Aguilar J.C."/>
            <person name="Widiez T."/>
            <person name="Wong G.K."/>
            <person name="Wymore A."/>
            <person name="Zhang Y."/>
            <person name="Zimmer A.D."/>
            <person name="Quatrano R.S."/>
            <person name="Mayer K.F.X."/>
            <person name="Goodstein D."/>
            <person name="Casacuberta J.M."/>
            <person name="Vandepoele K."/>
            <person name="Reski R."/>
            <person name="Cuming A.C."/>
            <person name="Tuskan G.A."/>
            <person name="Maumus F."/>
            <person name="Salse J."/>
            <person name="Schmutz J."/>
            <person name="Rensing S.A."/>
        </authorList>
    </citation>
    <scope>NUCLEOTIDE SEQUENCE [LARGE SCALE GENOMIC DNA]</scope>
    <source>
        <strain evidence="2 3">cv. Gransden 2004</strain>
    </source>
</reference>
<dbReference type="EnsemblPlants" id="Pp3c8_19570V3.2">
    <property type="protein sequence ID" value="Pp3c8_19570V3.2"/>
    <property type="gene ID" value="Pp3c8_19570"/>
</dbReference>
<reference evidence="2" key="3">
    <citation type="submission" date="2020-12" db="UniProtKB">
        <authorList>
            <consortium name="EnsemblPlants"/>
        </authorList>
    </citation>
    <scope>IDENTIFICATION</scope>
</reference>
<dbReference type="InParanoid" id="A0A7I4EFV1"/>
<sequence>MEDLSTGTELGCEVSATINLGAEEHEVVTLQCSKESLLSATLVDLKEKCMQILGAHLQRHSVPLDEPDLDVLDETYVEDEDTEEEPLPVEGAAPPRKKNKTNKN</sequence>
<dbReference type="Gramene" id="Pp3c8_19570V3.2">
    <property type="protein sequence ID" value="Pp3c8_19570V3.2"/>
    <property type="gene ID" value="Pp3c8_19570"/>
</dbReference>
<organism evidence="2 3">
    <name type="scientific">Physcomitrium patens</name>
    <name type="common">Spreading-leaved earth moss</name>
    <name type="synonym">Physcomitrella patens</name>
    <dbReference type="NCBI Taxonomy" id="3218"/>
    <lineage>
        <taxon>Eukaryota</taxon>
        <taxon>Viridiplantae</taxon>
        <taxon>Streptophyta</taxon>
        <taxon>Embryophyta</taxon>
        <taxon>Bryophyta</taxon>
        <taxon>Bryophytina</taxon>
        <taxon>Bryopsida</taxon>
        <taxon>Funariidae</taxon>
        <taxon>Funariales</taxon>
        <taxon>Funariaceae</taxon>
        <taxon>Physcomitrium</taxon>
    </lineage>
</organism>
<dbReference type="RefSeq" id="XP_073391833.1">
    <property type="nucleotide sequence ID" value="XM_073535732.1"/>
</dbReference>
<evidence type="ECO:0000256" key="1">
    <source>
        <dbReference type="SAM" id="MobiDB-lite"/>
    </source>
</evidence>
<feature type="region of interest" description="Disordered" evidence="1">
    <location>
        <begin position="75"/>
        <end position="104"/>
    </location>
</feature>
<dbReference type="Proteomes" id="UP000006727">
    <property type="component" value="Chromosome 8"/>
</dbReference>
<proteinExistence type="predicted"/>
<dbReference type="EMBL" id="ABEU02000008">
    <property type="status" value="NOT_ANNOTATED_CDS"/>
    <property type="molecule type" value="Genomic_DNA"/>
</dbReference>
<dbReference type="EnsemblPlants" id="Pp3c8_19570V3.1">
    <property type="protein sequence ID" value="Pp3c8_19570V3.1"/>
    <property type="gene ID" value="Pp3c8_19570"/>
</dbReference>
<dbReference type="AlphaFoldDB" id="A0A7I4EFV1"/>
<protein>
    <recommendedName>
        <fullName evidence="4">EKC/KEOPS complex subunit GON7</fullName>
    </recommendedName>
</protein>
<evidence type="ECO:0000313" key="3">
    <source>
        <dbReference type="Proteomes" id="UP000006727"/>
    </source>
</evidence>
<feature type="compositionally biased region" description="Basic residues" evidence="1">
    <location>
        <begin position="95"/>
        <end position="104"/>
    </location>
</feature>
<feature type="compositionally biased region" description="Acidic residues" evidence="1">
    <location>
        <begin position="75"/>
        <end position="87"/>
    </location>
</feature>
<reference evidence="2 3" key="1">
    <citation type="journal article" date="2008" name="Science">
        <title>The Physcomitrella genome reveals evolutionary insights into the conquest of land by plants.</title>
        <authorList>
            <person name="Rensing S."/>
            <person name="Lang D."/>
            <person name="Zimmer A."/>
            <person name="Terry A."/>
            <person name="Salamov A."/>
            <person name="Shapiro H."/>
            <person name="Nishiyama T."/>
            <person name="Perroud P.-F."/>
            <person name="Lindquist E."/>
            <person name="Kamisugi Y."/>
            <person name="Tanahashi T."/>
            <person name="Sakakibara K."/>
            <person name="Fujita T."/>
            <person name="Oishi K."/>
            <person name="Shin-I T."/>
            <person name="Kuroki Y."/>
            <person name="Toyoda A."/>
            <person name="Suzuki Y."/>
            <person name="Hashimoto A."/>
            <person name="Yamaguchi K."/>
            <person name="Sugano A."/>
            <person name="Kohara Y."/>
            <person name="Fujiyama A."/>
            <person name="Anterola A."/>
            <person name="Aoki S."/>
            <person name="Ashton N."/>
            <person name="Barbazuk W.B."/>
            <person name="Barker E."/>
            <person name="Bennetzen J."/>
            <person name="Bezanilla M."/>
            <person name="Blankenship R."/>
            <person name="Cho S.H."/>
            <person name="Dutcher S."/>
            <person name="Estelle M."/>
            <person name="Fawcett J.A."/>
            <person name="Gundlach H."/>
            <person name="Hanada K."/>
            <person name="Heyl A."/>
            <person name="Hicks K.A."/>
            <person name="Hugh J."/>
            <person name="Lohr M."/>
            <person name="Mayer K."/>
            <person name="Melkozernov A."/>
            <person name="Murata T."/>
            <person name="Nelson D."/>
            <person name="Pils B."/>
            <person name="Prigge M."/>
            <person name="Reiss B."/>
            <person name="Renner T."/>
            <person name="Rombauts S."/>
            <person name="Rushton P."/>
            <person name="Sanderfoot A."/>
            <person name="Schween G."/>
            <person name="Shiu S.-H."/>
            <person name="Stueber K."/>
            <person name="Theodoulou F.L."/>
            <person name="Tu H."/>
            <person name="Van de Peer Y."/>
            <person name="Verrier P.J."/>
            <person name="Waters E."/>
            <person name="Wood A."/>
            <person name="Yang L."/>
            <person name="Cove D."/>
            <person name="Cuming A."/>
            <person name="Hasebe M."/>
            <person name="Lucas S."/>
            <person name="Mishler D.B."/>
            <person name="Reski R."/>
            <person name="Grigoriev I."/>
            <person name="Quatrano R.S."/>
            <person name="Boore J.L."/>
        </authorList>
    </citation>
    <scope>NUCLEOTIDE SEQUENCE [LARGE SCALE GENOMIC DNA]</scope>
    <source>
        <strain evidence="2 3">cv. Gransden 2004</strain>
    </source>
</reference>
<dbReference type="Gramene" id="Pp3c8_19570V3.1">
    <property type="protein sequence ID" value="Pp3c8_19570V3.1"/>
    <property type="gene ID" value="Pp3c8_19570"/>
</dbReference>
<evidence type="ECO:0000313" key="2">
    <source>
        <dbReference type="EnsemblPlants" id="Pp3c8_19570V3.1"/>
    </source>
</evidence>
<dbReference type="PANTHER" id="PTHR37194:SF2">
    <property type="entry name" value="T2E6.7-RELATED"/>
    <property type="match status" value="1"/>
</dbReference>
<dbReference type="GeneID" id="141045692"/>
<name>A0A7I4EFV1_PHYPA</name>
<keyword evidence="3" id="KW-1185">Reference proteome</keyword>
<dbReference type="PANTHER" id="PTHR37194">
    <property type="entry name" value="T2E6.7-RELATED"/>
    <property type="match status" value="1"/>
</dbReference>
<accession>A0A7I4EFV1</accession>
<evidence type="ECO:0008006" key="4">
    <source>
        <dbReference type="Google" id="ProtNLM"/>
    </source>
</evidence>